<proteinExistence type="predicted"/>
<organism evidence="1 2">
    <name type="scientific">Blepharisma stoltei</name>
    <dbReference type="NCBI Taxonomy" id="1481888"/>
    <lineage>
        <taxon>Eukaryota</taxon>
        <taxon>Sar</taxon>
        <taxon>Alveolata</taxon>
        <taxon>Ciliophora</taxon>
        <taxon>Postciliodesmatophora</taxon>
        <taxon>Heterotrichea</taxon>
        <taxon>Heterotrichida</taxon>
        <taxon>Blepharismidae</taxon>
        <taxon>Blepharisma</taxon>
    </lineage>
</organism>
<protein>
    <submittedName>
        <fullName evidence="1">Uncharacterized protein</fullName>
    </submittedName>
</protein>
<evidence type="ECO:0000313" key="2">
    <source>
        <dbReference type="Proteomes" id="UP001162131"/>
    </source>
</evidence>
<keyword evidence="2" id="KW-1185">Reference proteome</keyword>
<name>A0AAU9JH41_9CILI</name>
<gene>
    <name evidence="1" type="ORF">BSTOLATCC_MIC27586</name>
</gene>
<sequence>MESKKVRVWICGSWGYWSKVNLTKQALIQELNLRDSQIECIPGEMTQLKVDVIINGQSITVINRKGGNFFPRHAPMEIVEAVRKYF</sequence>
<accession>A0AAU9JH41</accession>
<dbReference type="EMBL" id="CAJZBQ010000027">
    <property type="protein sequence ID" value="CAG9321014.1"/>
    <property type="molecule type" value="Genomic_DNA"/>
</dbReference>
<reference evidence="1" key="1">
    <citation type="submission" date="2021-09" db="EMBL/GenBank/DDBJ databases">
        <authorList>
            <consortium name="AG Swart"/>
            <person name="Singh M."/>
            <person name="Singh A."/>
            <person name="Seah K."/>
            <person name="Emmerich C."/>
        </authorList>
    </citation>
    <scope>NUCLEOTIDE SEQUENCE</scope>
    <source>
        <strain evidence="1">ATCC30299</strain>
    </source>
</reference>
<dbReference type="Proteomes" id="UP001162131">
    <property type="component" value="Unassembled WGS sequence"/>
</dbReference>
<evidence type="ECO:0000313" key="1">
    <source>
        <dbReference type="EMBL" id="CAG9321014.1"/>
    </source>
</evidence>
<dbReference type="AlphaFoldDB" id="A0AAU9JH41"/>
<comment type="caution">
    <text evidence="1">The sequence shown here is derived from an EMBL/GenBank/DDBJ whole genome shotgun (WGS) entry which is preliminary data.</text>
</comment>